<accession>A0A4P2QDN3</accession>
<dbReference type="EMBL" id="CP012670">
    <property type="protein sequence ID" value="AUX27890.1"/>
    <property type="molecule type" value="Genomic_DNA"/>
</dbReference>
<dbReference type="InterPro" id="IPR044929">
    <property type="entry name" value="DNA/RNA_non-sp_Endonuclease_sf"/>
</dbReference>
<reference evidence="2 3" key="1">
    <citation type="submission" date="2015-09" db="EMBL/GenBank/DDBJ databases">
        <title>Sorangium comparison.</title>
        <authorList>
            <person name="Zaburannyi N."/>
            <person name="Bunk B."/>
            <person name="Overmann J."/>
            <person name="Mueller R."/>
        </authorList>
    </citation>
    <scope>NUCLEOTIDE SEQUENCE [LARGE SCALE GENOMIC DNA]</scope>
    <source>
        <strain evidence="2 3">So ceGT47</strain>
    </source>
</reference>
<evidence type="ECO:0000259" key="1">
    <source>
        <dbReference type="Pfam" id="PF13930"/>
    </source>
</evidence>
<gene>
    <name evidence="2" type="ORF">SOCEGT47_084900</name>
</gene>
<evidence type="ECO:0000313" key="2">
    <source>
        <dbReference type="EMBL" id="AUX27890.1"/>
    </source>
</evidence>
<dbReference type="Pfam" id="PF13930">
    <property type="entry name" value="Endonuclea_NS_2"/>
    <property type="match status" value="1"/>
</dbReference>
<feature type="domain" description="Type VII secretion system protein EssD-like" evidence="1">
    <location>
        <begin position="53"/>
        <end position="129"/>
    </location>
</feature>
<dbReference type="Proteomes" id="UP000295781">
    <property type="component" value="Chromosome"/>
</dbReference>
<protein>
    <recommendedName>
        <fullName evidence="1">Type VII secretion system protein EssD-like domain-containing protein</fullName>
    </recommendedName>
</protein>
<evidence type="ECO:0000313" key="3">
    <source>
        <dbReference type="Proteomes" id="UP000295781"/>
    </source>
</evidence>
<dbReference type="InterPro" id="IPR044927">
    <property type="entry name" value="Endonuclea_NS_2"/>
</dbReference>
<sequence length="180" mass="20440">MSIVRTIELLGLDRRTVFEAKVEHFGARCARTLQIAGEIRHLRWPYRPANGVHERTGFDHRGHLIARCFGGPNRRANLVAMHGLVNMSGGPWYKMEREIVSMLGEEAGWMRVNIEYLGSDLRPDAFLVVVGSAKGPLRSWQIVNANPYLYPTRDWRAQRQAELDALELAQGPAQETTYDV</sequence>
<name>A0A4P2QDN3_SORCE</name>
<proteinExistence type="predicted"/>
<dbReference type="AlphaFoldDB" id="A0A4P2QDN3"/>
<dbReference type="OrthoDB" id="2664633at2"/>
<dbReference type="Gene3D" id="3.40.570.10">
    <property type="entry name" value="Extracellular Endonuclease, subunit A"/>
    <property type="match status" value="1"/>
</dbReference>
<organism evidence="2 3">
    <name type="scientific">Sorangium cellulosum</name>
    <name type="common">Polyangium cellulosum</name>
    <dbReference type="NCBI Taxonomy" id="56"/>
    <lineage>
        <taxon>Bacteria</taxon>
        <taxon>Pseudomonadati</taxon>
        <taxon>Myxococcota</taxon>
        <taxon>Polyangia</taxon>
        <taxon>Polyangiales</taxon>
        <taxon>Polyangiaceae</taxon>
        <taxon>Sorangium</taxon>
    </lineage>
</organism>